<name>A0A1I6LUE0_9BACT</name>
<dbReference type="PANTHER" id="PTHR43646">
    <property type="entry name" value="GLYCOSYLTRANSFERASE"/>
    <property type="match status" value="1"/>
</dbReference>
<proteinExistence type="predicted"/>
<protein>
    <submittedName>
        <fullName evidence="8">Glycosyltransferase, catalytic subunit of cellulose synthase and poly-beta-1,6-N-acetylglucosamine synthase</fullName>
    </submittedName>
</protein>
<evidence type="ECO:0000256" key="2">
    <source>
        <dbReference type="ARBA" id="ARBA00022475"/>
    </source>
</evidence>
<keyword evidence="5 6" id="KW-0472">Membrane</keyword>
<dbReference type="RefSeq" id="WP_089837670.1">
    <property type="nucleotide sequence ID" value="NZ_FOZL01000001.1"/>
</dbReference>
<dbReference type="SUPFAM" id="SSF53448">
    <property type="entry name" value="Nucleotide-diphospho-sugar transferases"/>
    <property type="match status" value="1"/>
</dbReference>
<evidence type="ECO:0000256" key="5">
    <source>
        <dbReference type="ARBA" id="ARBA00023136"/>
    </source>
</evidence>
<dbReference type="GO" id="GO:0016757">
    <property type="term" value="F:glycosyltransferase activity"/>
    <property type="evidence" value="ECO:0007669"/>
    <property type="project" value="UniProtKB-KW"/>
</dbReference>
<dbReference type="PANTHER" id="PTHR43646:SF2">
    <property type="entry name" value="GLYCOSYLTRANSFERASE 2-LIKE DOMAIN-CONTAINING PROTEIN"/>
    <property type="match status" value="1"/>
</dbReference>
<keyword evidence="4 8" id="KW-0808">Transferase</keyword>
<comment type="subcellular location">
    <subcellularLocation>
        <location evidence="1">Cell membrane</location>
    </subcellularLocation>
</comment>
<sequence>MLLSVVVIGRNEGERLAACLHSVQHMRRDGFTVETIYVDSGSVDGSVELAEAMGARVVALSPERPSAALGRNAGWRAGLGEMILFLDGDTILDPEFVAASLPEFNAPEIAIVWGHRRETRPRSSMYVRMLDLDWIYAPGFTPYCGGDALMRRAVLESVGGFDDTLIAGEEPELCRRIAAKGFRILHVDRKMTGHDLAIHHFSQYWRRNTRAGYAFAEVSDMLKARGESFWEEEAVKNRNRALTHIAVLLAGVLGSVLLRSALPLALMIAFFAAISLRSALKNRWKTDDWVALLLFGIHSHFQQLPIFWGQLKYKWNRRRGTRQKLVEYKRS</sequence>
<dbReference type="AlphaFoldDB" id="A0A1I6LUE0"/>
<feature type="domain" description="Glycosyltransferase 2-like" evidence="7">
    <location>
        <begin position="4"/>
        <end position="129"/>
    </location>
</feature>
<keyword evidence="6" id="KW-1133">Transmembrane helix</keyword>
<keyword evidence="9" id="KW-1185">Reference proteome</keyword>
<reference evidence="8 9" key="1">
    <citation type="submission" date="2016-10" db="EMBL/GenBank/DDBJ databases">
        <authorList>
            <person name="de Groot N.N."/>
        </authorList>
    </citation>
    <scope>NUCLEOTIDE SEQUENCE [LARGE SCALE GENOMIC DNA]</scope>
    <source>
        <strain evidence="8 9">DSM 21001</strain>
    </source>
</reference>
<evidence type="ECO:0000256" key="6">
    <source>
        <dbReference type="SAM" id="Phobius"/>
    </source>
</evidence>
<evidence type="ECO:0000256" key="1">
    <source>
        <dbReference type="ARBA" id="ARBA00004236"/>
    </source>
</evidence>
<dbReference type="InterPro" id="IPR029044">
    <property type="entry name" value="Nucleotide-diphossugar_trans"/>
</dbReference>
<dbReference type="OrthoDB" id="9806824at2"/>
<dbReference type="Gene3D" id="3.90.550.10">
    <property type="entry name" value="Spore Coat Polysaccharide Biosynthesis Protein SpsA, Chain A"/>
    <property type="match status" value="1"/>
</dbReference>
<feature type="transmembrane region" description="Helical" evidence="6">
    <location>
        <begin position="245"/>
        <end position="274"/>
    </location>
</feature>
<keyword evidence="3" id="KW-0328">Glycosyltransferase</keyword>
<dbReference type="EMBL" id="FOZL01000001">
    <property type="protein sequence ID" value="SFS07055.1"/>
    <property type="molecule type" value="Genomic_DNA"/>
</dbReference>
<evidence type="ECO:0000259" key="7">
    <source>
        <dbReference type="Pfam" id="PF00535"/>
    </source>
</evidence>
<evidence type="ECO:0000313" key="9">
    <source>
        <dbReference type="Proteomes" id="UP000199024"/>
    </source>
</evidence>
<accession>A0A1I6LUE0</accession>
<dbReference type="InterPro" id="IPR001173">
    <property type="entry name" value="Glyco_trans_2-like"/>
</dbReference>
<evidence type="ECO:0000256" key="3">
    <source>
        <dbReference type="ARBA" id="ARBA00022676"/>
    </source>
</evidence>
<dbReference type="Pfam" id="PF00535">
    <property type="entry name" value="Glycos_transf_2"/>
    <property type="match status" value="1"/>
</dbReference>
<dbReference type="STRING" id="474950.SAMN05421771_1285"/>
<keyword evidence="6" id="KW-0812">Transmembrane</keyword>
<gene>
    <name evidence="8" type="ORF">SAMN05421771_1285</name>
</gene>
<feature type="transmembrane region" description="Helical" evidence="6">
    <location>
        <begin position="289"/>
        <end position="309"/>
    </location>
</feature>
<evidence type="ECO:0000313" key="8">
    <source>
        <dbReference type="EMBL" id="SFS07055.1"/>
    </source>
</evidence>
<organism evidence="8 9">
    <name type="scientific">Granulicella pectinivorans</name>
    <dbReference type="NCBI Taxonomy" id="474950"/>
    <lineage>
        <taxon>Bacteria</taxon>
        <taxon>Pseudomonadati</taxon>
        <taxon>Acidobacteriota</taxon>
        <taxon>Terriglobia</taxon>
        <taxon>Terriglobales</taxon>
        <taxon>Acidobacteriaceae</taxon>
        <taxon>Granulicella</taxon>
    </lineage>
</organism>
<evidence type="ECO:0000256" key="4">
    <source>
        <dbReference type="ARBA" id="ARBA00022679"/>
    </source>
</evidence>
<dbReference type="GO" id="GO:0005886">
    <property type="term" value="C:plasma membrane"/>
    <property type="evidence" value="ECO:0007669"/>
    <property type="project" value="UniProtKB-SubCell"/>
</dbReference>
<dbReference type="Proteomes" id="UP000199024">
    <property type="component" value="Unassembled WGS sequence"/>
</dbReference>
<keyword evidence="2" id="KW-1003">Cell membrane</keyword>